<evidence type="ECO:0000256" key="1">
    <source>
        <dbReference type="ARBA" id="ARBA00001946"/>
    </source>
</evidence>
<comment type="cofactor">
    <cofactor evidence="1">
        <name>Mg(2+)</name>
        <dbReference type="ChEBI" id="CHEBI:18420"/>
    </cofactor>
</comment>
<accession>A0AA38W5E0</accession>
<proteinExistence type="predicted"/>
<dbReference type="GO" id="GO:0010333">
    <property type="term" value="F:terpene synthase activity"/>
    <property type="evidence" value="ECO:0007669"/>
    <property type="project" value="InterPro"/>
</dbReference>
<dbReference type="SUPFAM" id="SSF48239">
    <property type="entry name" value="Terpenoid cyclases/Protein prenyltransferases"/>
    <property type="match status" value="1"/>
</dbReference>
<dbReference type="PANTHER" id="PTHR31225:SF252">
    <property type="entry name" value="TERPENE SYNTHASE 12-RELATED"/>
    <property type="match status" value="1"/>
</dbReference>
<evidence type="ECO:0000259" key="4">
    <source>
        <dbReference type="Pfam" id="PF01397"/>
    </source>
</evidence>
<protein>
    <submittedName>
        <fullName evidence="6">Uncharacterized protein</fullName>
    </submittedName>
</protein>
<dbReference type="AlphaFoldDB" id="A0AA38W5E0"/>
<dbReference type="EMBL" id="JARYMX010000005">
    <property type="protein sequence ID" value="KAJ9549367.1"/>
    <property type="molecule type" value="Genomic_DNA"/>
</dbReference>
<dbReference type="InterPro" id="IPR008930">
    <property type="entry name" value="Terpenoid_cyclase/PrenylTrfase"/>
</dbReference>
<dbReference type="InterPro" id="IPR036965">
    <property type="entry name" value="Terpene_synth_N_sf"/>
</dbReference>
<dbReference type="Pfam" id="PF01397">
    <property type="entry name" value="Terpene_synth"/>
    <property type="match status" value="1"/>
</dbReference>
<evidence type="ECO:0000313" key="6">
    <source>
        <dbReference type="EMBL" id="KAJ9549367.1"/>
    </source>
</evidence>
<dbReference type="InterPro" id="IPR008949">
    <property type="entry name" value="Isoprenoid_synthase_dom_sf"/>
</dbReference>
<reference evidence="6" key="1">
    <citation type="submission" date="2023-03" db="EMBL/GenBank/DDBJ databases">
        <title>Chromosome-scale reference genome and RAD-based genetic map of yellow starthistle (Centaurea solstitialis) reveal putative structural variation and QTLs associated with invader traits.</title>
        <authorList>
            <person name="Reatini B."/>
            <person name="Cang F.A."/>
            <person name="Jiang Q."/>
            <person name="Mckibben M.T.W."/>
            <person name="Barker M.S."/>
            <person name="Rieseberg L.H."/>
            <person name="Dlugosch K.M."/>
        </authorList>
    </citation>
    <scope>NUCLEOTIDE SEQUENCE</scope>
    <source>
        <strain evidence="6">CAN-66</strain>
        <tissue evidence="6">Leaf</tissue>
    </source>
</reference>
<dbReference type="InterPro" id="IPR001906">
    <property type="entry name" value="Terpene_synth_N"/>
</dbReference>
<evidence type="ECO:0000256" key="3">
    <source>
        <dbReference type="ARBA" id="ARBA00022842"/>
    </source>
</evidence>
<evidence type="ECO:0000259" key="5">
    <source>
        <dbReference type="Pfam" id="PF03936"/>
    </source>
</evidence>
<organism evidence="6 7">
    <name type="scientific">Centaurea solstitialis</name>
    <name type="common">yellow star-thistle</name>
    <dbReference type="NCBI Taxonomy" id="347529"/>
    <lineage>
        <taxon>Eukaryota</taxon>
        <taxon>Viridiplantae</taxon>
        <taxon>Streptophyta</taxon>
        <taxon>Embryophyta</taxon>
        <taxon>Tracheophyta</taxon>
        <taxon>Spermatophyta</taxon>
        <taxon>Magnoliopsida</taxon>
        <taxon>eudicotyledons</taxon>
        <taxon>Gunneridae</taxon>
        <taxon>Pentapetalae</taxon>
        <taxon>asterids</taxon>
        <taxon>campanulids</taxon>
        <taxon>Asterales</taxon>
        <taxon>Asteraceae</taxon>
        <taxon>Carduoideae</taxon>
        <taxon>Cardueae</taxon>
        <taxon>Centaureinae</taxon>
        <taxon>Centaurea</taxon>
    </lineage>
</organism>
<sequence length="326" mass="37975">MAHHMYFILTPLDDCKQIMFKETIEDLEKKVVVALNNENGSLKLMELIDSIEKLGLSHRFQDNLRRALEKIASTNGNCIGQDEEEEEEEETLHAASLRFRLLRQYGYNVSEDFLWRFMDSHGSFMRCLNSDAKALLSLYEASYLAFEGESDLHKAKLFATEQLLKLKGQETEVLDCVDHAMELPMYRRMLRLQARWYINAYGKQKDANLLLLELALLDFNMVQSALKRDLQEVSKWWQHIGLASKLCFIRDQLMECFFWTVGMVFEPQYHNCRVGLAKVVMLITTLDDIYDVYGSLDELKIFTEAIKRTKCDHVLFYALLGGTLTY</sequence>
<dbReference type="SUPFAM" id="SSF48576">
    <property type="entry name" value="Terpenoid synthases"/>
    <property type="match status" value="1"/>
</dbReference>
<dbReference type="InterPro" id="IPR005630">
    <property type="entry name" value="Terpene_synthase_metal-bd"/>
</dbReference>
<dbReference type="PANTHER" id="PTHR31225">
    <property type="entry name" value="OS04G0344100 PROTEIN-RELATED"/>
    <property type="match status" value="1"/>
</dbReference>
<comment type="caution">
    <text evidence="6">The sequence shown here is derived from an EMBL/GenBank/DDBJ whole genome shotgun (WGS) entry which is preliminary data.</text>
</comment>
<dbReference type="Pfam" id="PF03936">
    <property type="entry name" value="Terpene_synth_C"/>
    <property type="match status" value="1"/>
</dbReference>
<keyword evidence="2" id="KW-0479">Metal-binding</keyword>
<name>A0AA38W5E0_9ASTR</name>
<feature type="domain" description="Terpene synthase metal-binding" evidence="5">
    <location>
        <begin position="240"/>
        <end position="309"/>
    </location>
</feature>
<dbReference type="Gene3D" id="1.50.10.130">
    <property type="entry name" value="Terpene synthase, N-terminal domain"/>
    <property type="match status" value="1"/>
</dbReference>
<feature type="domain" description="Terpene synthase N-terminal" evidence="4">
    <location>
        <begin position="19"/>
        <end position="180"/>
    </location>
</feature>
<dbReference type="Gene3D" id="1.10.600.10">
    <property type="entry name" value="Farnesyl Diphosphate Synthase"/>
    <property type="match status" value="1"/>
</dbReference>
<dbReference type="Proteomes" id="UP001172457">
    <property type="component" value="Chromosome 5"/>
</dbReference>
<evidence type="ECO:0000256" key="2">
    <source>
        <dbReference type="ARBA" id="ARBA00022723"/>
    </source>
</evidence>
<dbReference type="InterPro" id="IPR050148">
    <property type="entry name" value="Terpene_synthase-like"/>
</dbReference>
<dbReference type="GO" id="GO:0016114">
    <property type="term" value="P:terpenoid biosynthetic process"/>
    <property type="evidence" value="ECO:0007669"/>
    <property type="project" value="InterPro"/>
</dbReference>
<keyword evidence="7" id="KW-1185">Reference proteome</keyword>
<evidence type="ECO:0000313" key="7">
    <source>
        <dbReference type="Proteomes" id="UP001172457"/>
    </source>
</evidence>
<keyword evidence="3" id="KW-0460">Magnesium</keyword>
<gene>
    <name evidence="6" type="ORF">OSB04_021910</name>
</gene>
<dbReference type="GO" id="GO:0000287">
    <property type="term" value="F:magnesium ion binding"/>
    <property type="evidence" value="ECO:0007669"/>
    <property type="project" value="InterPro"/>
</dbReference>